<sequence>APQSVTAGDLVTVQVTVSSQRKIKRPLVVVRDNLPRRMAPRGVTPSLPIAPAFDVPIPTQYQFRPMKRGKFEWSGLVVQGTDALGLVTMDREYETPRTSLTVLPALVPVALDLPPSLGWGISEAASGRARGAGVEPRGVREYVSGDSLRYVHWPSSARHGQLLVKEFEAGSNAAAAFVIQRTQGTEIGSGHKTSLEAMCSHAAFLADQFLRQGTRVEFPVIEPPSRSISPRERMSEILDALAGMTIVEGQSIGDDLLTCVGQLPPGSSVFAMLAVADGSLLTAMGRLAARGTQVVALLYDADAFKQKGRVLKVQSAISPAFVDQIRQAGAHPIVVPLEAYPK</sequence>
<dbReference type="PANTHER" id="PTHR34351:SF2">
    <property type="entry name" value="DUF58 DOMAIN-CONTAINING PROTEIN"/>
    <property type="match status" value="1"/>
</dbReference>
<feature type="non-terminal residue" evidence="2">
    <location>
        <position position="1"/>
    </location>
</feature>
<reference evidence="2" key="1">
    <citation type="submission" date="2020-07" db="EMBL/GenBank/DDBJ databases">
        <title>Huge and variable diversity of episymbiotic CPR bacteria and DPANN archaea in groundwater ecosystems.</title>
        <authorList>
            <person name="He C.Y."/>
            <person name="Keren R."/>
            <person name="Whittaker M."/>
            <person name="Farag I.F."/>
            <person name="Doudna J."/>
            <person name="Cate J.H.D."/>
            <person name="Banfield J.F."/>
        </authorList>
    </citation>
    <scope>NUCLEOTIDE SEQUENCE</scope>
    <source>
        <strain evidence="2">NC_groundwater_17_Pr7_B-0.1um_64_12</strain>
    </source>
</reference>
<gene>
    <name evidence="2" type="ORF">HYR64_05535</name>
</gene>
<protein>
    <submittedName>
        <fullName evidence="2">DUF58 domain-containing protein</fullName>
    </submittedName>
</protein>
<proteinExistence type="predicted"/>
<dbReference type="AlphaFoldDB" id="A0A931M0A9"/>
<dbReference type="Pfam" id="PF01882">
    <property type="entry name" value="DUF58"/>
    <property type="match status" value="1"/>
</dbReference>
<feature type="domain" description="DUF58" evidence="1">
    <location>
        <begin position="139"/>
        <end position="257"/>
    </location>
</feature>
<accession>A0A931M0A9</accession>
<evidence type="ECO:0000259" key="1">
    <source>
        <dbReference type="Pfam" id="PF01882"/>
    </source>
</evidence>
<dbReference type="InterPro" id="IPR002881">
    <property type="entry name" value="DUF58"/>
</dbReference>
<dbReference type="PANTHER" id="PTHR34351">
    <property type="entry name" value="SLR1927 PROTEIN-RELATED"/>
    <property type="match status" value="1"/>
</dbReference>
<name>A0A931M0A9_FIMGI</name>
<evidence type="ECO:0000313" key="2">
    <source>
        <dbReference type="EMBL" id="MBI1756551.1"/>
    </source>
</evidence>
<dbReference type="EMBL" id="JACOSL010000035">
    <property type="protein sequence ID" value="MBI1756551.1"/>
    <property type="molecule type" value="Genomic_DNA"/>
</dbReference>
<evidence type="ECO:0000313" key="3">
    <source>
        <dbReference type="Proteomes" id="UP000727962"/>
    </source>
</evidence>
<comment type="caution">
    <text evidence="2">The sequence shown here is derived from an EMBL/GenBank/DDBJ whole genome shotgun (WGS) entry which is preliminary data.</text>
</comment>
<organism evidence="2 3">
    <name type="scientific">Fimbriimonas ginsengisoli</name>
    <dbReference type="NCBI Taxonomy" id="1005039"/>
    <lineage>
        <taxon>Bacteria</taxon>
        <taxon>Bacillati</taxon>
        <taxon>Armatimonadota</taxon>
        <taxon>Fimbriimonadia</taxon>
        <taxon>Fimbriimonadales</taxon>
        <taxon>Fimbriimonadaceae</taxon>
        <taxon>Fimbriimonas</taxon>
    </lineage>
</organism>
<dbReference type="Proteomes" id="UP000727962">
    <property type="component" value="Unassembled WGS sequence"/>
</dbReference>